<feature type="compositionally biased region" description="Basic and acidic residues" evidence="3">
    <location>
        <begin position="1359"/>
        <end position="1369"/>
    </location>
</feature>
<sequence>MSFQWEQAPWLVSIARAEDRPPSGAGVLVDDRHVLTCAHVAAAAADRAEPPDAPLSVRFQWAEPHDPIPAAVVAGGWHPQDVKERRGDLAVLELQGPLPPSAAPAPLISPQGSTADDHGFHVYGYPQNHETGGVPAYGTVRGAAEREWIGLESESALGHALAPGFSGSPVWDRTLGGVIGIVTTRDRPSQGHDTRTAYAIPVDTLVRYWSPLRDLIRDPVSEAQRAALEELLALPLDAAGELPRLHDVRIYDLGVTPSKNLQEHSDPPYVPRLQEDRALAEALRTRPFVLLAGDAKAGKSRTLVESLRRVLPHGTRLVVPGPAPSAPGGIAALPLPTGGDRAVLWLDDIDAYLRPGGMDTKVLDAYGAMVPPVLVVATITSEWRDRILFPQGEVNRAARGVLDREPQPVRLPRLLRQEDLADARRLYPDEDFADRGIGELMVAAPLVEARFNGGRAGCPEGWAVVLAAADWHRMGCEGELTGAALAGLFTHYLEAGPSHRAATDAALRSGIAWATEPVAGSIALLTEYSRTGAPGPGGEADGRRYEAFAYLPGYLDSRDDPDTERVPRFAWDWAVRGTPADQLLGVAFAAFTREEGEAAKSALERALAEATDRDVVAWAALMLGELAMYRSDLARAKSLLERATDCDSPDVVSFAQVDLAAVLQQSGDLDASRAVLETVIASGDPLAVPLAQASLGGLLLGQGETDRARELLETALRSGDSQVVPLVQIGFGGWIVQRGEMTGAATTVKREPSGPASAEPPSRFGTAGPLNLPRAVRQSAISSAVPLAQLNLSAALVGEGELEQADELLHSALRSGSPMVVPLAQANLGGLHIQRGELAEARELLDAAAVSRHVFASEHAQVTLAWLCCLTEKYDEATEILRRAVDFTNPEQVLRARCLLSTVHAAREDYAAAAEELQPVVDSADSDWPLLARTDQGLYWCQAGQYERARTALSEMAGAGHPEQSPRAADLLGDLEAAQENWPQAEAAYRTAIDGAHPFWSRMAAFDLAVMFNRLGDRRGRDLLAEVAASREPDLAPRAADLLGDVLAARGDWEDAEAAYRLAIDAAHPHWSAVARLDLAMMLADRGELARSEALFREESTSGSALAEVAEAFLGILLVQQRGRAAEGRPLLERLVTSDSDTAADLCRVQLGKLAVEEGRLEEATAHFEALLDSTSEVAVSVIPLARAHLGAILLQQGHVEEALERLDETDFEHPGAAAVALLSYGEFLIGVGDTTAAQEYLNTALGMEVPDTVPKILALLGVAQLAEGDLDGARTALTEALATGEPAIEPLTRRYLGSALARLGRLAEARDTLLPLARSDDCVHRPQGLVVLGQLAMLDGHTDQAHDWLTQAAASDDPEARSRARQALDEAGTTPAPSLDTGPPGISGPEPTDAPPPVAPADPAGRQPAPPPGRTLPGDGDDQPRPSLHAESLPAGLLLVFGRIAEGEGLPDEAHYWFERALATGERTEEAQALLASLTSDDGPAA</sequence>
<gene>
    <name evidence="5" type="ORF">GKJPGBOP_00243</name>
</gene>
<dbReference type="PANTHER" id="PTHR45586">
    <property type="entry name" value="TPR REPEAT-CONTAINING PROTEIN PA4667"/>
    <property type="match status" value="1"/>
</dbReference>
<reference evidence="5 6" key="1">
    <citation type="submission" date="2018-11" db="EMBL/GenBank/DDBJ databases">
        <title>Whole genome sequence of Streptomyces paromomycinus NBRC 15454(T).</title>
        <authorList>
            <person name="Komaki H."/>
            <person name="Tamura T."/>
        </authorList>
    </citation>
    <scope>NUCLEOTIDE SEQUENCE [LARGE SCALE GENOMIC DNA]</scope>
    <source>
        <strain evidence="5 6">NBRC 15454</strain>
    </source>
</reference>
<proteinExistence type="predicted"/>
<dbReference type="GO" id="GO:0006508">
    <property type="term" value="P:proteolysis"/>
    <property type="evidence" value="ECO:0007669"/>
    <property type="project" value="UniProtKB-KW"/>
</dbReference>
<dbReference type="EMBL" id="BHZD01000001">
    <property type="protein sequence ID" value="GCD40590.1"/>
    <property type="molecule type" value="Genomic_DNA"/>
</dbReference>
<feature type="region of interest" description="Disordered" evidence="3">
    <location>
        <begin position="1354"/>
        <end position="1432"/>
    </location>
</feature>
<keyword evidence="2" id="KW-0802">TPR repeat</keyword>
<dbReference type="Gene3D" id="1.25.40.10">
    <property type="entry name" value="Tetratricopeptide repeat domain"/>
    <property type="match status" value="5"/>
</dbReference>
<dbReference type="GO" id="GO:0042802">
    <property type="term" value="F:identical protein binding"/>
    <property type="evidence" value="ECO:0007669"/>
    <property type="project" value="InterPro"/>
</dbReference>
<evidence type="ECO:0000256" key="3">
    <source>
        <dbReference type="SAM" id="MobiDB-lite"/>
    </source>
</evidence>
<keyword evidence="1" id="KW-0677">Repeat</keyword>
<dbReference type="SUPFAM" id="SSF50494">
    <property type="entry name" value="Trypsin-like serine proteases"/>
    <property type="match status" value="1"/>
</dbReference>
<dbReference type="PANTHER" id="PTHR45586:SF1">
    <property type="entry name" value="LIPOPOLYSACCHARIDE ASSEMBLY PROTEIN B"/>
    <property type="match status" value="1"/>
</dbReference>
<dbReference type="InterPro" id="IPR011717">
    <property type="entry name" value="TPR-4"/>
</dbReference>
<accession>A0A401VU34</accession>
<dbReference type="Pfam" id="PF13365">
    <property type="entry name" value="Trypsin_2"/>
    <property type="match status" value="1"/>
</dbReference>
<dbReference type="Proteomes" id="UP000286746">
    <property type="component" value="Unassembled WGS sequence"/>
</dbReference>
<evidence type="ECO:0000259" key="4">
    <source>
        <dbReference type="Pfam" id="PF09976"/>
    </source>
</evidence>
<evidence type="ECO:0000256" key="1">
    <source>
        <dbReference type="ARBA" id="ARBA00022737"/>
    </source>
</evidence>
<dbReference type="InterPro" id="IPR011990">
    <property type="entry name" value="TPR-like_helical_dom_sf"/>
</dbReference>
<dbReference type="InterPro" id="IPR019734">
    <property type="entry name" value="TPR_rpt"/>
</dbReference>
<keyword evidence="5" id="KW-0645">Protease</keyword>
<evidence type="ECO:0000313" key="5">
    <source>
        <dbReference type="EMBL" id="GCD40590.1"/>
    </source>
</evidence>
<dbReference type="InterPro" id="IPR051012">
    <property type="entry name" value="CellSynth/LPSAsmb/PSIAsmb"/>
</dbReference>
<dbReference type="RefSeq" id="WP_170251470.1">
    <property type="nucleotide sequence ID" value="NZ_BHZD01000001.1"/>
</dbReference>
<feature type="compositionally biased region" description="Low complexity" evidence="3">
    <location>
        <begin position="753"/>
        <end position="762"/>
    </location>
</feature>
<keyword evidence="6" id="KW-1185">Reference proteome</keyword>
<evidence type="ECO:0000256" key="2">
    <source>
        <dbReference type="ARBA" id="ARBA00022803"/>
    </source>
</evidence>
<dbReference type="SUPFAM" id="SSF81901">
    <property type="entry name" value="HCP-like"/>
    <property type="match status" value="1"/>
</dbReference>
<organism evidence="5 6">
    <name type="scientific">Streptomyces paromomycinus</name>
    <name type="common">Streptomyces rimosus subsp. paromomycinus</name>
    <dbReference type="NCBI Taxonomy" id="92743"/>
    <lineage>
        <taxon>Bacteria</taxon>
        <taxon>Bacillati</taxon>
        <taxon>Actinomycetota</taxon>
        <taxon>Actinomycetes</taxon>
        <taxon>Kitasatosporales</taxon>
        <taxon>Streptomycetaceae</taxon>
        <taxon>Streptomyces</taxon>
    </lineage>
</organism>
<feature type="domain" description="Ancillary SecYEG translocon subunit/Cell division coordinator CpoB TPR" evidence="4">
    <location>
        <begin position="592"/>
        <end position="729"/>
    </location>
</feature>
<dbReference type="Pfam" id="PF09976">
    <property type="entry name" value="TPR_21"/>
    <property type="match status" value="2"/>
</dbReference>
<dbReference type="Pfam" id="PF13432">
    <property type="entry name" value="TPR_16"/>
    <property type="match status" value="3"/>
</dbReference>
<dbReference type="Pfam" id="PF07721">
    <property type="entry name" value="TPR_4"/>
    <property type="match status" value="2"/>
</dbReference>
<dbReference type="SMART" id="SM00028">
    <property type="entry name" value="TPR"/>
    <property type="match status" value="8"/>
</dbReference>
<dbReference type="InterPro" id="IPR018704">
    <property type="entry name" value="SecYEG/CpoB_TPR"/>
</dbReference>
<comment type="caution">
    <text evidence="5">The sequence shown here is derived from an EMBL/GenBank/DDBJ whole genome shotgun (WGS) entry which is preliminary data.</text>
</comment>
<dbReference type="Gene3D" id="2.40.10.120">
    <property type="match status" value="1"/>
</dbReference>
<keyword evidence="5" id="KW-0378">Hydrolase</keyword>
<protein>
    <submittedName>
        <fullName evidence="5">Serine protease</fullName>
    </submittedName>
</protein>
<dbReference type="SUPFAM" id="SSF48452">
    <property type="entry name" value="TPR-like"/>
    <property type="match status" value="2"/>
</dbReference>
<feature type="region of interest" description="Disordered" evidence="3">
    <location>
        <begin position="746"/>
        <end position="766"/>
    </location>
</feature>
<feature type="domain" description="Ancillary SecYEG translocon subunit/Cell division coordinator CpoB TPR" evidence="4">
    <location>
        <begin position="1111"/>
        <end position="1241"/>
    </location>
</feature>
<name>A0A401VU34_STREY</name>
<evidence type="ECO:0000313" key="6">
    <source>
        <dbReference type="Proteomes" id="UP000286746"/>
    </source>
</evidence>
<dbReference type="InterPro" id="IPR009003">
    <property type="entry name" value="Peptidase_S1_PA"/>
</dbReference>
<dbReference type="GO" id="GO:0008233">
    <property type="term" value="F:peptidase activity"/>
    <property type="evidence" value="ECO:0007669"/>
    <property type="project" value="UniProtKB-KW"/>
</dbReference>